<evidence type="ECO:0000313" key="3">
    <source>
        <dbReference type="Proteomes" id="UP000005237"/>
    </source>
</evidence>
<proteinExistence type="predicted"/>
<feature type="region of interest" description="Disordered" evidence="1">
    <location>
        <begin position="16"/>
        <end position="53"/>
    </location>
</feature>
<protein>
    <submittedName>
        <fullName evidence="2">Uncharacterized protein</fullName>
    </submittedName>
</protein>
<evidence type="ECO:0000256" key="1">
    <source>
        <dbReference type="SAM" id="MobiDB-lite"/>
    </source>
</evidence>
<dbReference type="Proteomes" id="UP000005237">
    <property type="component" value="Unassembled WGS sequence"/>
</dbReference>
<keyword evidence="3" id="KW-1185">Reference proteome</keyword>
<feature type="region of interest" description="Disordered" evidence="1">
    <location>
        <begin position="156"/>
        <end position="177"/>
    </location>
</feature>
<organism evidence="2 3">
    <name type="scientific">Caenorhabditis japonica</name>
    <dbReference type="NCBI Taxonomy" id="281687"/>
    <lineage>
        <taxon>Eukaryota</taxon>
        <taxon>Metazoa</taxon>
        <taxon>Ecdysozoa</taxon>
        <taxon>Nematoda</taxon>
        <taxon>Chromadorea</taxon>
        <taxon>Rhabditida</taxon>
        <taxon>Rhabditina</taxon>
        <taxon>Rhabditomorpha</taxon>
        <taxon>Rhabditoidea</taxon>
        <taxon>Rhabditidae</taxon>
        <taxon>Peloderinae</taxon>
        <taxon>Caenorhabditis</taxon>
    </lineage>
</organism>
<sequence length="346" mass="40527">MSVTVTTKNVNKFRKPKVLPNIVATDPSTSDSSSKHKPKSVDEDEKMEVDGDEKYSERPVFHNQFSTLLHHHYHITPGGQTEWHSAYWEQEERRRFEQIRLNVNSYRHLICENIENKSFVAPYGTLSPFFAHRFYELLAMPPLDTEIITVHIARRRAETKSDDDDEEEEEGVMDEEKEIELPVKKPRIEEVEKIDNSRYMNDGSHSEFSTARFVEVFRNEERKQRKAMLFRTRFKNFDMCSLTSGLTLEDAEWTHISGEFVQRRQITGKSYPPDQHNFNPFNAEIFLGLTSELISASGGGHSPPKDVTEFVFKRTMKTLMNYCNWMYRLAKFKNKRLVSRVSEKIA</sequence>
<dbReference type="EnsemblMetazoa" id="CJA34524a.1">
    <property type="protein sequence ID" value="CJA34524a.1"/>
    <property type="gene ID" value="WBGene00210371"/>
</dbReference>
<evidence type="ECO:0000313" key="2">
    <source>
        <dbReference type="EnsemblMetazoa" id="CJA34524a.1"/>
    </source>
</evidence>
<dbReference type="AlphaFoldDB" id="A0A8R1EIS0"/>
<reference evidence="3" key="1">
    <citation type="submission" date="2010-08" db="EMBL/GenBank/DDBJ databases">
        <authorList>
            <consortium name="Caenorhabditis japonica Sequencing Consortium"/>
            <person name="Wilson R.K."/>
        </authorList>
    </citation>
    <scope>NUCLEOTIDE SEQUENCE [LARGE SCALE GENOMIC DNA]</scope>
    <source>
        <strain evidence="3">DF5081</strain>
    </source>
</reference>
<reference evidence="2" key="2">
    <citation type="submission" date="2022-06" db="UniProtKB">
        <authorList>
            <consortium name="EnsemblMetazoa"/>
        </authorList>
    </citation>
    <scope>IDENTIFICATION</scope>
    <source>
        <strain evidence="2">DF5081</strain>
    </source>
</reference>
<feature type="compositionally biased region" description="Acidic residues" evidence="1">
    <location>
        <begin position="161"/>
        <end position="177"/>
    </location>
</feature>
<accession>A0A8R1EIS0</accession>
<name>A0A8R1EIS0_CAEJA</name>